<dbReference type="EMBL" id="JAODUP010000031">
    <property type="protein sequence ID" value="KAK2167199.1"/>
    <property type="molecule type" value="Genomic_DNA"/>
</dbReference>
<dbReference type="Proteomes" id="UP001208570">
    <property type="component" value="Unassembled WGS sequence"/>
</dbReference>
<proteinExistence type="predicted"/>
<reference evidence="1" key="1">
    <citation type="journal article" date="2023" name="Mol. Biol. Evol.">
        <title>Third-Generation Sequencing Reveals the Adaptive Role of the Epigenome in Three Deep-Sea Polychaetes.</title>
        <authorList>
            <person name="Perez M."/>
            <person name="Aroh O."/>
            <person name="Sun Y."/>
            <person name="Lan Y."/>
            <person name="Juniper S.K."/>
            <person name="Young C.R."/>
            <person name="Angers B."/>
            <person name="Qian P.Y."/>
        </authorList>
    </citation>
    <scope>NUCLEOTIDE SEQUENCE</scope>
    <source>
        <strain evidence="1">P08H-3</strain>
    </source>
</reference>
<gene>
    <name evidence="1" type="ORF">LSH36_31g03006</name>
</gene>
<evidence type="ECO:0000313" key="1">
    <source>
        <dbReference type="EMBL" id="KAK2167199.1"/>
    </source>
</evidence>
<name>A0AAD9NHC9_9ANNE</name>
<comment type="caution">
    <text evidence="1">The sequence shown here is derived from an EMBL/GenBank/DDBJ whole genome shotgun (WGS) entry which is preliminary data.</text>
</comment>
<sequence length="58" mass="6844">MTLQEIELASRQNKTLQSVQKCINSNNWNNSCQKYRLIQHKITNYGDILLKKVEISTY</sequence>
<keyword evidence="2" id="KW-1185">Reference proteome</keyword>
<evidence type="ECO:0000313" key="2">
    <source>
        <dbReference type="Proteomes" id="UP001208570"/>
    </source>
</evidence>
<protein>
    <submittedName>
        <fullName evidence="1">Uncharacterized protein</fullName>
    </submittedName>
</protein>
<organism evidence="1 2">
    <name type="scientific">Paralvinella palmiformis</name>
    <dbReference type="NCBI Taxonomy" id="53620"/>
    <lineage>
        <taxon>Eukaryota</taxon>
        <taxon>Metazoa</taxon>
        <taxon>Spiralia</taxon>
        <taxon>Lophotrochozoa</taxon>
        <taxon>Annelida</taxon>
        <taxon>Polychaeta</taxon>
        <taxon>Sedentaria</taxon>
        <taxon>Canalipalpata</taxon>
        <taxon>Terebellida</taxon>
        <taxon>Terebelliformia</taxon>
        <taxon>Alvinellidae</taxon>
        <taxon>Paralvinella</taxon>
    </lineage>
</organism>
<dbReference type="AlphaFoldDB" id="A0AAD9NHC9"/>
<accession>A0AAD9NHC9</accession>